<dbReference type="InterPro" id="IPR036864">
    <property type="entry name" value="Zn2-C6_fun-type_DNA-bd_sf"/>
</dbReference>
<dbReference type="SUPFAM" id="SSF57701">
    <property type="entry name" value="Zn2/Cys6 DNA-binding domain"/>
    <property type="match status" value="1"/>
</dbReference>
<evidence type="ECO:0000313" key="3">
    <source>
        <dbReference type="EMBL" id="CDP35305.1"/>
    </source>
</evidence>
<dbReference type="GO" id="GO:0008270">
    <property type="term" value="F:zinc ion binding"/>
    <property type="evidence" value="ECO:0007669"/>
    <property type="project" value="InterPro"/>
</dbReference>
<organism evidence="3">
    <name type="scientific">Blastobotrys adeninivorans</name>
    <name type="common">Yeast</name>
    <name type="synonym">Arxula adeninivorans</name>
    <dbReference type="NCBI Taxonomy" id="409370"/>
    <lineage>
        <taxon>Eukaryota</taxon>
        <taxon>Fungi</taxon>
        <taxon>Dikarya</taxon>
        <taxon>Ascomycota</taxon>
        <taxon>Saccharomycotina</taxon>
        <taxon>Dipodascomycetes</taxon>
        <taxon>Dipodascales</taxon>
        <taxon>Trichomonascaceae</taxon>
        <taxon>Blastobotrys</taxon>
    </lineage>
</organism>
<dbReference type="Pfam" id="PF11951">
    <property type="entry name" value="Fungal_trans_2"/>
    <property type="match status" value="1"/>
</dbReference>
<evidence type="ECO:0000256" key="1">
    <source>
        <dbReference type="SAM" id="MobiDB-lite"/>
    </source>
</evidence>
<dbReference type="PANTHER" id="PTHR47784:SF5">
    <property type="entry name" value="STEROL UPTAKE CONTROL PROTEIN 2"/>
    <property type="match status" value="1"/>
</dbReference>
<dbReference type="InterPro" id="IPR001138">
    <property type="entry name" value="Zn2Cys6_DnaBD"/>
</dbReference>
<evidence type="ECO:0000259" key="2">
    <source>
        <dbReference type="PROSITE" id="PS50048"/>
    </source>
</evidence>
<name>A0A060T2I3_BLAAD</name>
<proteinExistence type="predicted"/>
<dbReference type="PROSITE" id="PS00463">
    <property type="entry name" value="ZN2_CY6_FUNGAL_1"/>
    <property type="match status" value="1"/>
</dbReference>
<dbReference type="PROSITE" id="PS50048">
    <property type="entry name" value="ZN2_CY6_FUNGAL_2"/>
    <property type="match status" value="1"/>
</dbReference>
<dbReference type="AlphaFoldDB" id="A0A060T2I3"/>
<dbReference type="PhylomeDB" id="A0A060T2I3"/>
<dbReference type="PANTHER" id="PTHR47784">
    <property type="entry name" value="STEROL UPTAKE CONTROL PROTEIN 2"/>
    <property type="match status" value="1"/>
</dbReference>
<dbReference type="SMART" id="SM00066">
    <property type="entry name" value="GAL4"/>
    <property type="match status" value="1"/>
</dbReference>
<dbReference type="Pfam" id="PF00172">
    <property type="entry name" value="Zn_clus"/>
    <property type="match status" value="1"/>
</dbReference>
<feature type="compositionally biased region" description="Polar residues" evidence="1">
    <location>
        <begin position="75"/>
        <end position="86"/>
    </location>
</feature>
<sequence length="545" mass="59893">MARMQSTSKRHSGSSSVSSGTAPALVVTSPDNASVKSEGSTTTSTTTSSSVRRSSASSTISDAESSKGPSVADASGSSFKSTNSHLSAERQPQKRRPHSKSRRGCANCKKRRVKCDETHPVCKNCEHLGLDCAFKEAAQNQQARELLNSYAKGPLNMVDLQLFYNYLRNVWPTISNAGICNDQIWGTEVPQLAFEFPFLMHAILTFSATYMMTQARKNSPTAPPPVSENVITVHRGYALQFLREEVLKVTARNLDALVAASILLILDSLANASSPDATAPSSLPASAWLHHVRGAATILISVSPLPPESRFYKLVNTELRDLAVNAHTEPAALADPVSGMSTLECFDDDLKDLYPLHTSSPYFQALAYLDKLLHQRFKPDFILRVFSFPALLDKELLERLIQGDVWSKRIIGAYYKLVRSFAMEMKQSVWFLEGVSKVLPIDMDEEFGGLGFISKALLSYDDIGISRTLKTEDLGINPTTSAMIEQIIGRDFDTGIQAGVNMELLGLQEEDIKTTLADLKNFTQNYTNHHDFGQDLDHDDTSNGS</sequence>
<reference evidence="3" key="2">
    <citation type="submission" date="2014-06" db="EMBL/GenBank/DDBJ databases">
        <title>The complete genome of Blastobotrys (Arxula) adeninivorans LS3 - a yeast of biotechnological interest.</title>
        <authorList>
            <person name="Kunze G."/>
            <person name="Gaillardin C."/>
            <person name="Czernicka M."/>
            <person name="Durrens P."/>
            <person name="Martin T."/>
            <person name="Boer E."/>
            <person name="Gabaldon T."/>
            <person name="Cruz J."/>
            <person name="Talla E."/>
            <person name="Marck C."/>
            <person name="Goffeau A."/>
            <person name="Barbe V."/>
            <person name="Baret P."/>
            <person name="Baronian K."/>
            <person name="Beier S."/>
            <person name="Bleykasten C."/>
            <person name="Bode R."/>
            <person name="Casaregola S."/>
            <person name="Despons L."/>
            <person name="Fairhead C."/>
            <person name="Giersberg M."/>
            <person name="Gierski P."/>
            <person name="Hahnel U."/>
            <person name="Hartmann A."/>
            <person name="Jankowska D."/>
            <person name="Jubin C."/>
            <person name="Jung P."/>
            <person name="Lafontaine I."/>
            <person name="Leh-Louis V."/>
            <person name="Lemaire M."/>
            <person name="Marcet-Houben M."/>
            <person name="Mascher M."/>
            <person name="Morel G."/>
            <person name="Richard G.-F."/>
            <person name="Riechen J."/>
            <person name="Sacerdot C."/>
            <person name="Sarkar A."/>
            <person name="Savel G."/>
            <person name="Schacherer J."/>
            <person name="Sherman D."/>
            <person name="Straub M.-L."/>
            <person name="Stein N."/>
            <person name="Thierry A."/>
            <person name="Trautwein-Schult A."/>
            <person name="Westhof E."/>
            <person name="Worch S."/>
            <person name="Dujon B."/>
            <person name="Souciet J.-L."/>
            <person name="Wincker P."/>
            <person name="Scholz U."/>
            <person name="Neuveglise N."/>
        </authorList>
    </citation>
    <scope>NUCLEOTIDE SEQUENCE</scope>
    <source>
        <strain evidence="3">LS3</strain>
    </source>
</reference>
<dbReference type="InterPro" id="IPR053157">
    <property type="entry name" value="Sterol_Uptake_Regulator"/>
</dbReference>
<dbReference type="Gene3D" id="4.10.240.10">
    <property type="entry name" value="Zn(2)-C6 fungal-type DNA-binding domain"/>
    <property type="match status" value="1"/>
</dbReference>
<dbReference type="EMBL" id="HG937693">
    <property type="protein sequence ID" value="CDP35305.1"/>
    <property type="molecule type" value="Genomic_DNA"/>
</dbReference>
<feature type="compositionally biased region" description="Basic residues" evidence="1">
    <location>
        <begin position="93"/>
        <end position="103"/>
    </location>
</feature>
<accession>A0A060T2I3</accession>
<feature type="compositionally biased region" description="Low complexity" evidence="1">
    <location>
        <begin position="34"/>
        <end position="67"/>
    </location>
</feature>
<dbReference type="GO" id="GO:0001228">
    <property type="term" value="F:DNA-binding transcription activator activity, RNA polymerase II-specific"/>
    <property type="evidence" value="ECO:0007669"/>
    <property type="project" value="TreeGrafter"/>
</dbReference>
<dbReference type="InterPro" id="IPR021858">
    <property type="entry name" value="Fun_TF"/>
</dbReference>
<gene>
    <name evidence="3" type="ORF">GNLVRS02_ARAD1C32296g</name>
</gene>
<dbReference type="CDD" id="cd00067">
    <property type="entry name" value="GAL4"/>
    <property type="match status" value="1"/>
</dbReference>
<protein>
    <submittedName>
        <fullName evidence="3">ARAD1C32296p</fullName>
    </submittedName>
</protein>
<feature type="region of interest" description="Disordered" evidence="1">
    <location>
        <begin position="1"/>
        <end position="103"/>
    </location>
</feature>
<reference evidence="3" key="1">
    <citation type="submission" date="2014-02" db="EMBL/GenBank/DDBJ databases">
        <authorList>
            <person name="Genoscope - CEA"/>
        </authorList>
    </citation>
    <scope>NUCLEOTIDE SEQUENCE</scope>
    <source>
        <strain evidence="3">LS3</strain>
    </source>
</reference>
<feature type="domain" description="Zn(2)-C6 fungal-type" evidence="2">
    <location>
        <begin position="104"/>
        <end position="134"/>
    </location>
</feature>